<dbReference type="InterPro" id="IPR030970">
    <property type="entry name" value="ABC_MlaD"/>
</dbReference>
<dbReference type="RefSeq" id="WP_185659420.1">
    <property type="nucleotide sequence ID" value="NZ_CAWPOO010000006.1"/>
</dbReference>
<dbReference type="Pfam" id="PF02470">
    <property type="entry name" value="MlaD"/>
    <property type="match status" value="1"/>
</dbReference>
<dbReference type="PANTHER" id="PTHR33371:SF4">
    <property type="entry name" value="INTERMEMBRANE PHOSPHOLIPID TRANSPORT SYSTEM BINDING PROTEIN MLAD"/>
    <property type="match status" value="1"/>
</dbReference>
<keyword evidence="1" id="KW-0472">Membrane</keyword>
<organism evidence="3 4">
    <name type="scientific">Pelagicoccus albus</name>
    <dbReference type="NCBI Taxonomy" id="415222"/>
    <lineage>
        <taxon>Bacteria</taxon>
        <taxon>Pseudomonadati</taxon>
        <taxon>Verrucomicrobiota</taxon>
        <taxon>Opitutia</taxon>
        <taxon>Puniceicoccales</taxon>
        <taxon>Pelagicoccaceae</taxon>
        <taxon>Pelagicoccus</taxon>
    </lineage>
</organism>
<reference evidence="3 4" key="1">
    <citation type="submission" date="2020-07" db="EMBL/GenBank/DDBJ databases">
        <authorList>
            <person name="Feng X."/>
        </authorList>
    </citation>
    <scope>NUCLEOTIDE SEQUENCE [LARGE SCALE GENOMIC DNA]</scope>
    <source>
        <strain evidence="3 4">JCM23202</strain>
    </source>
</reference>
<protein>
    <submittedName>
        <fullName evidence="3">Outer membrane lipid asymmetry maintenance protein MlaD</fullName>
    </submittedName>
</protein>
<dbReference type="Proteomes" id="UP000526501">
    <property type="component" value="Unassembled WGS sequence"/>
</dbReference>
<dbReference type="InterPro" id="IPR003399">
    <property type="entry name" value="Mce/MlaD"/>
</dbReference>
<dbReference type="InterPro" id="IPR052336">
    <property type="entry name" value="MlaD_Phospholipid_Transporter"/>
</dbReference>
<evidence type="ECO:0000256" key="1">
    <source>
        <dbReference type="SAM" id="Phobius"/>
    </source>
</evidence>
<dbReference type="NCBIfam" id="TIGR04430">
    <property type="entry name" value="OM_asym_MlaD"/>
    <property type="match status" value="1"/>
</dbReference>
<dbReference type="PANTHER" id="PTHR33371">
    <property type="entry name" value="INTERMEMBRANE PHOSPHOLIPID TRANSPORT SYSTEM BINDING PROTEIN MLAD-RELATED"/>
    <property type="match status" value="1"/>
</dbReference>
<keyword evidence="1" id="KW-1133">Transmembrane helix</keyword>
<dbReference type="AlphaFoldDB" id="A0A7X1B4M4"/>
<dbReference type="GO" id="GO:0015914">
    <property type="term" value="P:phospholipid transport"/>
    <property type="evidence" value="ECO:0007669"/>
    <property type="project" value="InterPro"/>
</dbReference>
<evidence type="ECO:0000313" key="3">
    <source>
        <dbReference type="EMBL" id="MBC2605546.1"/>
    </source>
</evidence>
<gene>
    <name evidence="3" type="primary">mlaD</name>
    <name evidence="3" type="ORF">H5P27_05770</name>
</gene>
<proteinExistence type="predicted"/>
<comment type="caution">
    <text evidence="3">The sequence shown here is derived from an EMBL/GenBank/DDBJ whole genome shotgun (WGS) entry which is preliminary data.</text>
</comment>
<name>A0A7X1B4M4_9BACT</name>
<evidence type="ECO:0000313" key="4">
    <source>
        <dbReference type="Proteomes" id="UP000526501"/>
    </source>
</evidence>
<keyword evidence="1" id="KW-0812">Transmembrane</keyword>
<feature type="domain" description="Mce/MlaD" evidence="2">
    <location>
        <begin position="38"/>
        <end position="115"/>
    </location>
</feature>
<evidence type="ECO:0000259" key="2">
    <source>
        <dbReference type="Pfam" id="PF02470"/>
    </source>
</evidence>
<accession>A0A7X1B4M4</accession>
<keyword evidence="4" id="KW-1185">Reference proteome</keyword>
<sequence>MNSKKIDFSVGLFVIIGLCAIVYMAVQIGSSRLVGKDSQTVTAIFSNIGGLSSGSNITIAGVKIGTVGPITLNSETLKAEVELRINGDIELFDDATAAIKTNGLIGDKYISIYPGTPGIGFPLEAGDKIVDTEPALDIENLISKFAFGSVTEE</sequence>
<feature type="transmembrane region" description="Helical" evidence="1">
    <location>
        <begin position="6"/>
        <end position="26"/>
    </location>
</feature>
<dbReference type="EMBL" id="JACHVC010000006">
    <property type="protein sequence ID" value="MBC2605546.1"/>
    <property type="molecule type" value="Genomic_DNA"/>
</dbReference>